<dbReference type="EMBL" id="JBIACK010000017">
    <property type="protein sequence ID" value="MFE8703587.1"/>
    <property type="molecule type" value="Genomic_DNA"/>
</dbReference>
<accession>A0ABW6KHC4</accession>
<gene>
    <name evidence="1" type="ORF">ACFYKX_23765</name>
</gene>
<reference evidence="1 2" key="1">
    <citation type="submission" date="2024-08" db="EMBL/GenBank/DDBJ databases">
        <title>Two novel Cytobacillus novel species.</title>
        <authorList>
            <person name="Liu G."/>
        </authorList>
    </citation>
    <scope>NUCLEOTIDE SEQUENCE [LARGE SCALE GENOMIC DNA]</scope>
    <source>
        <strain evidence="1 2">FJAT-54145</strain>
    </source>
</reference>
<dbReference type="Proteomes" id="UP001601059">
    <property type="component" value="Unassembled WGS sequence"/>
</dbReference>
<comment type="caution">
    <text evidence="1">The sequence shown here is derived from an EMBL/GenBank/DDBJ whole genome shotgun (WGS) entry which is preliminary data.</text>
</comment>
<protein>
    <submittedName>
        <fullName evidence="1">Uncharacterized protein</fullName>
    </submittedName>
</protein>
<dbReference type="RefSeq" id="WP_389364233.1">
    <property type="nucleotide sequence ID" value="NZ_JBIACK010000017.1"/>
</dbReference>
<evidence type="ECO:0000313" key="2">
    <source>
        <dbReference type="Proteomes" id="UP001601059"/>
    </source>
</evidence>
<evidence type="ECO:0000313" key="1">
    <source>
        <dbReference type="EMBL" id="MFE8703587.1"/>
    </source>
</evidence>
<proteinExistence type="predicted"/>
<keyword evidence="2" id="KW-1185">Reference proteome</keyword>
<organism evidence="1 2">
    <name type="scientific">Cytobacillus spartinae</name>
    <dbReference type="NCBI Taxonomy" id="3299023"/>
    <lineage>
        <taxon>Bacteria</taxon>
        <taxon>Bacillati</taxon>
        <taxon>Bacillota</taxon>
        <taxon>Bacilli</taxon>
        <taxon>Bacillales</taxon>
        <taxon>Bacillaceae</taxon>
        <taxon>Cytobacillus</taxon>
    </lineage>
</organism>
<name>A0ABW6KHC4_9BACI</name>
<sequence length="60" mass="6771">MEKLALSDYSFIQSFLEELPFTPTFAYSVLDHFIDGDVYVNSRNNITGSSYPVGTVTLKM</sequence>